<feature type="transmembrane region" description="Helical" evidence="6">
    <location>
        <begin position="28"/>
        <end position="48"/>
    </location>
</feature>
<keyword evidence="3 6" id="KW-0812">Transmembrane</keyword>
<feature type="transmembrane region" description="Helical" evidence="6">
    <location>
        <begin position="285"/>
        <end position="308"/>
    </location>
</feature>
<keyword evidence="4 6" id="KW-1133">Transmembrane helix</keyword>
<feature type="transmembrane region" description="Helical" evidence="6">
    <location>
        <begin position="195"/>
        <end position="217"/>
    </location>
</feature>
<evidence type="ECO:0000256" key="5">
    <source>
        <dbReference type="ARBA" id="ARBA00023136"/>
    </source>
</evidence>
<dbReference type="Pfam" id="PF03125">
    <property type="entry name" value="Sre"/>
    <property type="match status" value="1"/>
</dbReference>
<dbReference type="InterPro" id="IPR004151">
    <property type="entry name" value="7TM_GPCR_serpentine_rcpt_Sre"/>
</dbReference>
<dbReference type="GO" id="GO:0016020">
    <property type="term" value="C:membrane"/>
    <property type="evidence" value="ECO:0007669"/>
    <property type="project" value="UniProtKB-SubCell"/>
</dbReference>
<feature type="transmembrane region" description="Helical" evidence="6">
    <location>
        <begin position="124"/>
        <end position="149"/>
    </location>
</feature>
<accession>G0MUV3</accession>
<feature type="transmembrane region" description="Helical" evidence="6">
    <location>
        <begin position="69"/>
        <end position="88"/>
    </location>
</feature>
<dbReference type="AlphaFoldDB" id="G0MUV3"/>
<feature type="transmembrane region" description="Helical" evidence="6">
    <location>
        <begin position="169"/>
        <end position="189"/>
    </location>
</feature>
<keyword evidence="5 6" id="KW-0472">Membrane</keyword>
<evidence type="ECO:0000256" key="2">
    <source>
        <dbReference type="ARBA" id="ARBA00006803"/>
    </source>
</evidence>
<dbReference type="OrthoDB" id="5856087at2759"/>
<evidence type="ECO:0000256" key="4">
    <source>
        <dbReference type="ARBA" id="ARBA00022989"/>
    </source>
</evidence>
<dbReference type="FunCoup" id="G0MUV3">
    <property type="interactions" value="6"/>
</dbReference>
<dbReference type="Proteomes" id="UP000008068">
    <property type="component" value="Unassembled WGS sequence"/>
</dbReference>
<dbReference type="EMBL" id="GL379813">
    <property type="protein sequence ID" value="EGT44497.1"/>
    <property type="molecule type" value="Genomic_DNA"/>
</dbReference>
<name>G0MUV3_CAEBE</name>
<evidence type="ECO:0000313" key="7">
    <source>
        <dbReference type="EMBL" id="EGT44497.1"/>
    </source>
</evidence>
<evidence type="ECO:0000313" key="8">
    <source>
        <dbReference type="Proteomes" id="UP000008068"/>
    </source>
</evidence>
<dbReference type="InParanoid" id="G0MUV3"/>
<organism evidence="8">
    <name type="scientific">Caenorhabditis brenneri</name>
    <name type="common">Nematode worm</name>
    <dbReference type="NCBI Taxonomy" id="135651"/>
    <lineage>
        <taxon>Eukaryota</taxon>
        <taxon>Metazoa</taxon>
        <taxon>Ecdysozoa</taxon>
        <taxon>Nematoda</taxon>
        <taxon>Chromadorea</taxon>
        <taxon>Rhabditida</taxon>
        <taxon>Rhabditina</taxon>
        <taxon>Rhabditomorpha</taxon>
        <taxon>Rhabditoidea</taxon>
        <taxon>Rhabditidae</taxon>
        <taxon>Peloderinae</taxon>
        <taxon>Caenorhabditis</taxon>
    </lineage>
</organism>
<dbReference type="OMA" id="KIFHENM"/>
<sequence>MIVAYENSTQFLWLPVYSINDRAHESPIYIFLAVFQIFIYCSTGYIIVKTCSIFLQIKLFHENINILMAWFLCQWFEAILAKMVILPYQTGLIQVGENPGKAYFSWWTSEKSEMLIVKNKNEIWSLYISSCFMWHYMWSVIFAPVIVGVERLCASYYIQNYENSRRRHIPILLIIITNLITIPYAYFVINDRIPFLVAYAQCVLNAFTVLFGYLIGYRVNIIWRNRMEGGRIDNYSLARKFQVEENIRYLVLARRLVFVVVIYLSISLIILICLVFGVVQGYNTVFVHILDNVILSAALVVSITWIFCSPIWKDAFIKSLPLVRKFRKMSRPQNRFTPNASEVPETEIYFIQLKNAWV</sequence>
<gene>
    <name evidence="7" type="primary">Cbn-sre-42</name>
    <name evidence="7" type="ORF">CAEBREN_09599</name>
</gene>
<dbReference type="PANTHER" id="PTHR47757">
    <property type="entry name" value="SERPENTINE RECEPTOR, CLASS E (EPSILON)-RELATED"/>
    <property type="match status" value="1"/>
</dbReference>
<keyword evidence="8" id="KW-1185">Reference proteome</keyword>
<dbReference type="PANTHER" id="PTHR47757:SF1">
    <property type="entry name" value="SERPENTINE RECEPTOR, CLASS E (EPSILON)"/>
    <property type="match status" value="1"/>
</dbReference>
<feature type="transmembrane region" description="Helical" evidence="6">
    <location>
        <begin position="256"/>
        <end position="279"/>
    </location>
</feature>
<comment type="subcellular location">
    <subcellularLocation>
        <location evidence="1">Membrane</location>
        <topology evidence="1">Multi-pass membrane protein</topology>
    </subcellularLocation>
</comment>
<reference evidence="8" key="1">
    <citation type="submission" date="2011-07" db="EMBL/GenBank/DDBJ databases">
        <authorList>
            <consortium name="Caenorhabditis brenneri Sequencing and Analysis Consortium"/>
            <person name="Wilson R.K."/>
        </authorList>
    </citation>
    <scope>NUCLEOTIDE SEQUENCE [LARGE SCALE GENOMIC DNA]</scope>
    <source>
        <strain evidence="8">PB2801</strain>
    </source>
</reference>
<protein>
    <submittedName>
        <fullName evidence="7">CBN-SRE-42 protein</fullName>
    </submittedName>
</protein>
<dbReference type="eggNOG" id="ENOG502TFKR">
    <property type="taxonomic scope" value="Eukaryota"/>
</dbReference>
<evidence type="ECO:0000256" key="6">
    <source>
        <dbReference type="SAM" id="Phobius"/>
    </source>
</evidence>
<proteinExistence type="inferred from homology"/>
<comment type="similarity">
    <text evidence="2">Belongs to the nematode receptor-like protein sre family.</text>
</comment>
<dbReference type="GO" id="GO:0007606">
    <property type="term" value="P:sensory perception of chemical stimulus"/>
    <property type="evidence" value="ECO:0007669"/>
    <property type="project" value="InterPro"/>
</dbReference>
<evidence type="ECO:0000256" key="1">
    <source>
        <dbReference type="ARBA" id="ARBA00004141"/>
    </source>
</evidence>
<evidence type="ECO:0000256" key="3">
    <source>
        <dbReference type="ARBA" id="ARBA00022692"/>
    </source>
</evidence>
<dbReference type="InterPro" id="IPR053365">
    <property type="entry name" value="Nematode_rcpt-like"/>
</dbReference>
<dbReference type="HOGENOM" id="CLU_063305_1_0_1"/>